<dbReference type="AlphaFoldDB" id="A0A2V0RA81"/>
<dbReference type="EMBL" id="BDQA01000792">
    <property type="protein sequence ID" value="GBH22233.1"/>
    <property type="molecule type" value="Genomic_RNA"/>
</dbReference>
<proteinExistence type="predicted"/>
<accession>A0A2V0RA81</accession>
<sequence length="530" mass="55913">MSIVEQTRSYAVDLADSLLNGFTKQVKGSLQAPNGDENVKVFTAKGGSAVTLRNDTTSAAVIFDPEATLRNGQMSVSVFERDSSDAVIKASRVNIGRSTEEFISAGVLSSGIKVFNSSGVDVIGGTQTAAVLTSVPREISTITSTDVANFCANHERDLASGIVSRDDATMTMVMTDHFGKKMCLARTNTHSNLIKRVWDDGIGDRRNTIGESLGKTAATTNMGGAGTSLRSEATLIADTARTVLDTSVLTDANNPLTLATYMVDFDVYATFESPTTTDTDFTVDFAAFALDAAGAVVGRRDMHDVKAITSGAQLQLSCGGTITSSTVPISRVIVVIDRTLVDQSTLNYTPTRSTNVVAAYEETADIAARPIHVCVLEGLNASATINLNTFAVLTGVPDSTNVFISSSSPSDSEIYDTNSVEIFLRSISRALPRAFTVSGHAAVTKHLTAMYGSEEVSIAFQAMSFESVAKHAQKLRSVAHKAGKELADAMDALEPIVSTSGKIMSMLPGPVGTAGSLMSRGANAYNNMRS</sequence>
<protein>
    <submittedName>
        <fullName evidence="1">Uncharacterized protein</fullName>
    </submittedName>
</protein>
<organism evidence="1">
    <name type="scientific">viral metagenome</name>
    <dbReference type="NCBI Taxonomy" id="1070528"/>
    <lineage>
        <taxon>unclassified sequences</taxon>
        <taxon>metagenomes</taxon>
        <taxon>organismal metagenomes</taxon>
    </lineage>
</organism>
<reference evidence="1" key="1">
    <citation type="submission" date="2017-04" db="EMBL/GenBank/DDBJ databases">
        <title>Unveiling RNA virosphere associated with marine microorganisms.</title>
        <authorList>
            <person name="Urayama S."/>
            <person name="Takaki Y."/>
            <person name="Nishi S."/>
            <person name="Yoshida Y."/>
            <person name="Deguchi S."/>
            <person name="Takai K."/>
            <person name="Nunoura T."/>
        </authorList>
    </citation>
    <scope>NUCLEOTIDE SEQUENCE</scope>
</reference>
<evidence type="ECO:0000313" key="1">
    <source>
        <dbReference type="EMBL" id="GBH22233.1"/>
    </source>
</evidence>
<comment type="caution">
    <text evidence="1">The sequence shown here is derived from an EMBL/GenBank/DDBJ whole genome shotgun (WGS) entry which is preliminary data.</text>
</comment>
<name>A0A2V0RA81_9ZZZZ</name>